<dbReference type="Proteomes" id="UP000679749">
    <property type="component" value="Unassembled WGS sequence"/>
</dbReference>
<comment type="caution">
    <text evidence="1">The sequence shown here is derived from an EMBL/GenBank/DDBJ whole genome shotgun (WGS) entry which is preliminary data.</text>
</comment>
<sequence>MFWLVIVILSIFVIEETTYYFWNRYVYGPNVPRKEKWKNRLTILVTLIRRKHKNTETTEPNNHEKSSL</sequence>
<accession>A0A942U2S8</accession>
<protein>
    <submittedName>
        <fullName evidence="1">Uncharacterized protein</fullName>
    </submittedName>
</protein>
<keyword evidence="2" id="KW-1185">Reference proteome</keyword>
<dbReference type="EMBL" id="JAGYPF010000001">
    <property type="protein sequence ID" value="MBS4211443.1"/>
    <property type="molecule type" value="Genomic_DNA"/>
</dbReference>
<reference evidence="1" key="1">
    <citation type="submission" date="2021-05" db="EMBL/GenBank/DDBJ databases">
        <title>Novel Bacillus species.</title>
        <authorList>
            <person name="Liu G."/>
        </authorList>
    </citation>
    <scope>NUCLEOTIDE SEQUENCE</scope>
    <source>
        <strain evidence="1">FJAT-49825</strain>
    </source>
</reference>
<gene>
    <name evidence="1" type="ORF">KHA99_03095</name>
</gene>
<evidence type="ECO:0000313" key="2">
    <source>
        <dbReference type="Proteomes" id="UP000679749"/>
    </source>
</evidence>
<name>A0A942U2S8_9BACI</name>
<evidence type="ECO:0000313" key="1">
    <source>
        <dbReference type="EMBL" id="MBS4211443.1"/>
    </source>
</evidence>
<proteinExistence type="predicted"/>
<organism evidence="1 2">
    <name type="scientific">Neobacillus rhizophilus</name>
    <dbReference type="NCBI Taxonomy" id="2833579"/>
    <lineage>
        <taxon>Bacteria</taxon>
        <taxon>Bacillati</taxon>
        <taxon>Bacillota</taxon>
        <taxon>Bacilli</taxon>
        <taxon>Bacillales</taxon>
        <taxon>Bacillaceae</taxon>
        <taxon>Neobacillus</taxon>
    </lineage>
</organism>
<dbReference type="AlphaFoldDB" id="A0A942U2S8"/>
<dbReference type="RefSeq" id="WP_213115959.1">
    <property type="nucleotide sequence ID" value="NZ_JAGYPF010000001.1"/>
</dbReference>